<proteinExistence type="inferred from homology"/>
<evidence type="ECO:0000256" key="7">
    <source>
        <dbReference type="ARBA" id="ARBA00022840"/>
    </source>
</evidence>
<dbReference type="InterPro" id="IPR003439">
    <property type="entry name" value="ABC_transporter-like_ATP-bd"/>
</dbReference>
<dbReference type="Pfam" id="PF00005">
    <property type="entry name" value="ABC_tran"/>
    <property type="match status" value="1"/>
</dbReference>
<reference evidence="15 16" key="1">
    <citation type="journal article" date="2019" name="Sci. Rep.">
        <title>Comparative genomics of chytrid fungi reveal insights into the obligate biotrophic and pathogenic lifestyle of Synchytrium endobioticum.</title>
        <authorList>
            <person name="van de Vossenberg B.T.L.H."/>
            <person name="Warris S."/>
            <person name="Nguyen H.D.T."/>
            <person name="van Gent-Pelzer M.P.E."/>
            <person name="Joly D.L."/>
            <person name="van de Geest H.C."/>
            <person name="Bonants P.J.M."/>
            <person name="Smith D.S."/>
            <person name="Levesque C.A."/>
            <person name="van der Lee T.A.J."/>
        </authorList>
    </citation>
    <scope>NUCLEOTIDE SEQUENCE [LARGE SCALE GENOMIC DNA]</scope>
    <source>
        <strain evidence="15 16">JEL517</strain>
    </source>
</reference>
<dbReference type="GO" id="GO:0016887">
    <property type="term" value="F:ATP hydrolysis activity"/>
    <property type="evidence" value="ECO:0007669"/>
    <property type="project" value="InterPro"/>
</dbReference>
<keyword evidence="10" id="KW-0325">Glycoprotein</keyword>
<feature type="transmembrane region" description="Helical" evidence="12">
    <location>
        <begin position="59"/>
        <end position="80"/>
    </location>
</feature>
<dbReference type="PANTHER" id="PTHR43394">
    <property type="entry name" value="ATP-DEPENDENT PERMEASE MDL1, MITOCHONDRIAL"/>
    <property type="match status" value="1"/>
</dbReference>
<dbReference type="GO" id="GO:0005743">
    <property type="term" value="C:mitochondrial inner membrane"/>
    <property type="evidence" value="ECO:0007669"/>
    <property type="project" value="TreeGrafter"/>
</dbReference>
<evidence type="ECO:0000256" key="6">
    <source>
        <dbReference type="ARBA" id="ARBA00022741"/>
    </source>
</evidence>
<evidence type="ECO:0000256" key="10">
    <source>
        <dbReference type="ARBA" id="ARBA00023180"/>
    </source>
</evidence>
<keyword evidence="4 12" id="KW-0812">Transmembrane</keyword>
<dbReference type="InterPro" id="IPR039421">
    <property type="entry name" value="Type_1_exporter"/>
</dbReference>
<feature type="transmembrane region" description="Helical" evidence="12">
    <location>
        <begin position="122"/>
        <end position="144"/>
    </location>
</feature>
<keyword evidence="5" id="KW-0677">Repeat</keyword>
<dbReference type="AlphaFoldDB" id="A0A507CC30"/>
<evidence type="ECO:0008006" key="17">
    <source>
        <dbReference type="Google" id="ProtNLM"/>
    </source>
</evidence>
<dbReference type="InterPro" id="IPR027417">
    <property type="entry name" value="P-loop_NTPase"/>
</dbReference>
<comment type="similarity">
    <text evidence="2">Belongs to the ABC transporter superfamily. ABCB family. Multidrug resistance exporter (TC 3.A.1.201) subfamily.</text>
</comment>
<evidence type="ECO:0000259" key="14">
    <source>
        <dbReference type="PROSITE" id="PS50929"/>
    </source>
</evidence>
<comment type="subcellular location">
    <subcellularLocation>
        <location evidence="1">Cell membrane</location>
        <topology evidence="1">Multi-pass membrane protein</topology>
    </subcellularLocation>
</comment>
<dbReference type="CDD" id="cd03249">
    <property type="entry name" value="ABC_MTABC3_MDL1_MDL2"/>
    <property type="match status" value="1"/>
</dbReference>
<protein>
    <recommendedName>
        <fullName evidence="17">ABC transporter domain-containing protein</fullName>
    </recommendedName>
</protein>
<feature type="transmembrane region" description="Helical" evidence="12">
    <location>
        <begin position="298"/>
        <end position="321"/>
    </location>
</feature>
<dbReference type="InterPro" id="IPR036640">
    <property type="entry name" value="ABC1_TM_sf"/>
</dbReference>
<evidence type="ECO:0000256" key="4">
    <source>
        <dbReference type="ARBA" id="ARBA00022692"/>
    </source>
</evidence>
<keyword evidence="7" id="KW-0067">ATP-binding</keyword>
<keyword evidence="3" id="KW-0813">Transport</keyword>
<name>A0A507CC30_9FUNG</name>
<evidence type="ECO:0000259" key="13">
    <source>
        <dbReference type="PROSITE" id="PS50893"/>
    </source>
</evidence>
<keyword evidence="9 12" id="KW-0472">Membrane</keyword>
<evidence type="ECO:0000256" key="12">
    <source>
        <dbReference type="SAM" id="Phobius"/>
    </source>
</evidence>
<evidence type="ECO:0000313" key="16">
    <source>
        <dbReference type="Proteomes" id="UP000319731"/>
    </source>
</evidence>
<evidence type="ECO:0000256" key="1">
    <source>
        <dbReference type="ARBA" id="ARBA00004651"/>
    </source>
</evidence>
<dbReference type="InterPro" id="IPR003593">
    <property type="entry name" value="AAA+_ATPase"/>
</dbReference>
<keyword evidence="8 12" id="KW-1133">Transmembrane helix</keyword>
<dbReference type="Gene3D" id="3.40.50.300">
    <property type="entry name" value="P-loop containing nucleotide triphosphate hydrolases"/>
    <property type="match status" value="1"/>
</dbReference>
<dbReference type="GeneID" id="42003395"/>
<dbReference type="SUPFAM" id="SSF90123">
    <property type="entry name" value="ABC transporter transmembrane region"/>
    <property type="match status" value="1"/>
</dbReference>
<dbReference type="FunFam" id="3.40.50.300:FF:000066">
    <property type="entry name" value="ABC transporter B family member 1"/>
    <property type="match status" value="1"/>
</dbReference>
<dbReference type="PROSITE" id="PS50929">
    <property type="entry name" value="ABC_TM1F"/>
    <property type="match status" value="1"/>
</dbReference>
<organism evidence="15 16">
    <name type="scientific">Synchytrium microbalum</name>
    <dbReference type="NCBI Taxonomy" id="1806994"/>
    <lineage>
        <taxon>Eukaryota</taxon>
        <taxon>Fungi</taxon>
        <taxon>Fungi incertae sedis</taxon>
        <taxon>Chytridiomycota</taxon>
        <taxon>Chytridiomycota incertae sedis</taxon>
        <taxon>Chytridiomycetes</taxon>
        <taxon>Synchytriales</taxon>
        <taxon>Synchytriaceae</taxon>
        <taxon>Synchytrium</taxon>
    </lineage>
</organism>
<feature type="transmembrane region" description="Helical" evidence="12">
    <location>
        <begin position="221"/>
        <end position="242"/>
    </location>
</feature>
<evidence type="ECO:0000313" key="15">
    <source>
        <dbReference type="EMBL" id="TPX35494.1"/>
    </source>
</evidence>
<dbReference type="GO" id="GO:0090374">
    <property type="term" value="P:oligopeptide export from mitochondrion"/>
    <property type="evidence" value="ECO:0007669"/>
    <property type="project" value="TreeGrafter"/>
</dbReference>
<evidence type="ECO:0000256" key="11">
    <source>
        <dbReference type="SAM" id="MobiDB-lite"/>
    </source>
</evidence>
<feature type="region of interest" description="Disordered" evidence="11">
    <location>
        <begin position="648"/>
        <end position="671"/>
    </location>
</feature>
<accession>A0A507CC30</accession>
<dbReference type="InterPro" id="IPR017871">
    <property type="entry name" value="ABC_transporter-like_CS"/>
</dbReference>
<dbReference type="PROSITE" id="PS50893">
    <property type="entry name" value="ABC_TRANSPORTER_2"/>
    <property type="match status" value="1"/>
</dbReference>
<evidence type="ECO:0000256" key="2">
    <source>
        <dbReference type="ARBA" id="ARBA00007577"/>
    </source>
</evidence>
<sequence length="808" mass="88472">MDVKEDKQLMPPTAIESKAWVFRNGEQIDQTPNPPISDEEPAATKVKKPAQPKVGYFKLYRYATITDIVVLFVACVASALQGIMQPLMTVFFTNTLGAFALYNPNIPGSGDNLLSTVNNVLVIFVIFALVTAVTAYISMAGFMVSSERQLRRIRQEYFAAILRQDIGWFDDSQTGDLTNRMSADMNLIQEGISQKVGIIIQSLATFFTSFIIAYVRGKMALVLTAAVPLMATAGFVVGRLVIRRVTSAQNNYGKAGAIAETVLSSIKTIVTFGGQDREIKRYNAKLDKAMKDGIFQGFMNGLGIGGAQLIMFCFFGMAFFYGGYLISVGIQTGAEVLNVQFSILIGAFALAQLGTPLGAVASAQGAGHTIFGTIDRKSPIDATSNVGEMVTGLKGDIEFKNVSFKYPSRPDVQILNKFDLVVPAGKTTALVGMSGSGKSTIVKLVSRWYDPELGQVLLDGKDLTSLNVKSLRQHIGIVNQEPLLFDMSIYRNLLMGLSEDSWEGIPESELDRRVEEACRSANCWDFIQLLPQKIHTGVGEFGSMLSGGQKQRICIARALMRNPRILILDEATSALDTASESVVQEALDKASINRTTIIIAHRLSTVKNADRIVVLDRGTVIESGTHDELLAKEDSVYAELVRLQDLKTQDSDSEQSTITDSKPEATNHSIPRSKIGDAALVDIDPKMTTASRRGSIEMEYKKALGRRGSVAQSDKDVQMEKAKTEQEQLAMLKRKLNWSRVIKLNAPEWWQILLGCTFSAVSGATQPLFSVFFTNIIIIFGKTGPEMMDGVRFFAGMFAVLGGLQYQK</sequence>
<dbReference type="GO" id="GO:0005886">
    <property type="term" value="C:plasma membrane"/>
    <property type="evidence" value="ECO:0007669"/>
    <property type="project" value="UniProtKB-SubCell"/>
</dbReference>
<dbReference type="SUPFAM" id="SSF52540">
    <property type="entry name" value="P-loop containing nucleoside triphosphate hydrolases"/>
    <property type="match status" value="1"/>
</dbReference>
<dbReference type="GO" id="GO:0005524">
    <property type="term" value="F:ATP binding"/>
    <property type="evidence" value="ECO:0007669"/>
    <property type="project" value="UniProtKB-KW"/>
</dbReference>
<dbReference type="PANTHER" id="PTHR43394:SF27">
    <property type="entry name" value="ATP-DEPENDENT TRANSLOCASE ABCB1-LIKE"/>
    <property type="match status" value="1"/>
</dbReference>
<evidence type="ECO:0000256" key="9">
    <source>
        <dbReference type="ARBA" id="ARBA00023136"/>
    </source>
</evidence>
<feature type="transmembrane region" description="Helical" evidence="12">
    <location>
        <begin position="196"/>
        <end position="215"/>
    </location>
</feature>
<dbReference type="GO" id="GO:0015421">
    <property type="term" value="F:ABC-type oligopeptide transporter activity"/>
    <property type="evidence" value="ECO:0007669"/>
    <property type="project" value="TreeGrafter"/>
</dbReference>
<dbReference type="InterPro" id="IPR011527">
    <property type="entry name" value="ABC1_TM_dom"/>
</dbReference>
<keyword evidence="16" id="KW-1185">Reference proteome</keyword>
<feature type="domain" description="ABC transmembrane type-1" evidence="14">
    <location>
        <begin position="72"/>
        <end position="362"/>
    </location>
</feature>
<comment type="caution">
    <text evidence="15">The sequence shown here is derived from an EMBL/GenBank/DDBJ whole genome shotgun (WGS) entry which is preliminary data.</text>
</comment>
<dbReference type="OrthoDB" id="6500128at2759"/>
<gene>
    <name evidence="15" type="ORF">SmJEL517_g02170</name>
</gene>
<keyword evidence="6" id="KW-0547">Nucleotide-binding</keyword>
<evidence type="ECO:0000256" key="5">
    <source>
        <dbReference type="ARBA" id="ARBA00022737"/>
    </source>
</evidence>
<dbReference type="PROSITE" id="PS00211">
    <property type="entry name" value="ABC_TRANSPORTER_1"/>
    <property type="match status" value="1"/>
</dbReference>
<dbReference type="RefSeq" id="XP_031025967.1">
    <property type="nucleotide sequence ID" value="XM_031168098.1"/>
</dbReference>
<dbReference type="Proteomes" id="UP000319731">
    <property type="component" value="Unassembled WGS sequence"/>
</dbReference>
<dbReference type="SMART" id="SM00382">
    <property type="entry name" value="AAA"/>
    <property type="match status" value="1"/>
</dbReference>
<dbReference type="CDD" id="cd18577">
    <property type="entry name" value="ABC_6TM_Pgp_ABCB1_D1_like"/>
    <property type="match status" value="1"/>
</dbReference>
<evidence type="ECO:0000256" key="3">
    <source>
        <dbReference type="ARBA" id="ARBA00022448"/>
    </source>
</evidence>
<evidence type="ECO:0000256" key="8">
    <source>
        <dbReference type="ARBA" id="ARBA00022989"/>
    </source>
</evidence>
<feature type="domain" description="ABC transporter" evidence="13">
    <location>
        <begin position="397"/>
        <end position="642"/>
    </location>
</feature>
<dbReference type="EMBL" id="QEAO01000008">
    <property type="protein sequence ID" value="TPX35494.1"/>
    <property type="molecule type" value="Genomic_DNA"/>
</dbReference>
<feature type="compositionally biased region" description="Polar residues" evidence="11">
    <location>
        <begin position="654"/>
        <end position="670"/>
    </location>
</feature>
<dbReference type="Pfam" id="PF00664">
    <property type="entry name" value="ABC_membrane"/>
    <property type="match status" value="1"/>
</dbReference>
<dbReference type="Gene3D" id="1.20.1560.10">
    <property type="entry name" value="ABC transporter type 1, transmembrane domain"/>
    <property type="match status" value="1"/>
</dbReference>
<dbReference type="STRING" id="1806994.A0A507CC30"/>